<dbReference type="STRING" id="1882918.BCY86_00050"/>
<evidence type="ECO:0008006" key="3">
    <source>
        <dbReference type="Google" id="ProtNLM"/>
    </source>
</evidence>
<accession>A0A1L6MUS5</accession>
<protein>
    <recommendedName>
        <fullName evidence="3">Lipoprotein</fullName>
    </recommendedName>
</protein>
<reference evidence="1 2" key="1">
    <citation type="submission" date="2016-08" db="EMBL/GenBank/DDBJ databases">
        <title>Identification and validation of antigenic proteins from Pajaroellobacter abortibovis using de-novo genome sequence assembly and reverse vaccinology.</title>
        <authorList>
            <person name="Welly B.T."/>
            <person name="Miller M.R."/>
            <person name="Stott J.L."/>
            <person name="Blanchard M.T."/>
            <person name="Islas-Trejo A.D."/>
            <person name="O'Rourke S.M."/>
            <person name="Young A.E."/>
            <person name="Medrano J.F."/>
            <person name="Van Eenennaam A.L."/>
        </authorList>
    </citation>
    <scope>NUCLEOTIDE SEQUENCE [LARGE SCALE GENOMIC DNA]</scope>
    <source>
        <strain evidence="1 2">BTF92-0548A/99-0131</strain>
    </source>
</reference>
<dbReference type="AlphaFoldDB" id="A0A1L6MUS5"/>
<gene>
    <name evidence="1" type="ORF">BCY86_00050</name>
</gene>
<organism evidence="1 2">
    <name type="scientific">Pajaroellobacter abortibovis</name>
    <dbReference type="NCBI Taxonomy" id="1882918"/>
    <lineage>
        <taxon>Bacteria</taxon>
        <taxon>Pseudomonadati</taxon>
        <taxon>Myxococcota</taxon>
        <taxon>Polyangia</taxon>
        <taxon>Polyangiales</taxon>
        <taxon>Polyangiaceae</taxon>
    </lineage>
</organism>
<dbReference type="EMBL" id="CP016908">
    <property type="protein sequence ID" value="APR99241.1"/>
    <property type="molecule type" value="Genomic_DNA"/>
</dbReference>
<dbReference type="KEGG" id="pabo:BCY86_00050"/>
<evidence type="ECO:0000313" key="1">
    <source>
        <dbReference type="EMBL" id="APR99241.1"/>
    </source>
</evidence>
<evidence type="ECO:0000313" key="2">
    <source>
        <dbReference type="Proteomes" id="UP000185544"/>
    </source>
</evidence>
<sequence length="271" mass="29471">MKTKKRMFKPLLIAGYIAATLTGCNPRKEDNRELLIQGVLAPPSSQESCQYQGNLDQAKLIRMGTMDLALTMTYTPYVLIQNTLKEEDGIPESADVVIEGVRVSVQDENGKELDTFIAPLIAQNPVLNGGGEYAAPSINLINAKSLTTFLKDTTAAKSKIMIVLFSVYGRTSTGTSIETKPFQFKVRACIACLVSYPIDSIDRNLEQSEGKPNCANRSTVPPLPCLIGQDAWIDCRSCPDRLACDPRVSHTLSFSTSVQLLSVPPVSSPSP</sequence>
<dbReference type="PROSITE" id="PS51257">
    <property type="entry name" value="PROKAR_LIPOPROTEIN"/>
    <property type="match status" value="1"/>
</dbReference>
<name>A0A1L6MUS5_9BACT</name>
<keyword evidence="2" id="KW-1185">Reference proteome</keyword>
<dbReference type="Proteomes" id="UP000185544">
    <property type="component" value="Chromosome"/>
</dbReference>
<proteinExistence type="predicted"/>